<dbReference type="EMBL" id="FQVY01000004">
    <property type="protein sequence ID" value="SHG52112.1"/>
    <property type="molecule type" value="Genomic_DNA"/>
</dbReference>
<sequence>MKNYRPEQIKNVAVLGHGNAGKTTLVEALLWKAGASDRLGRVDDGTSLSDYSDEELSRKTSVFSSVLPFSCAVGEEEYKFNLIDAPGLFDYEMGQYEALMACESVLIAVSGKSGVSVGTEKAYKMAVKNQKSSIFFVSKMDRPHADFYKVLEELKTHFGPSVCPVVVPYKDGEKNGYIDLISGQAYQYDDKGAPSKVPMPDLEHRVDGLREAMSEAVAEADEELFEKFFSGEEFTEKELIRGIKKGVKAGSITPVVCGSALMMEGIDLTLEMMAELLPTAADAAPTAAENEAGDLAELPCDPAGDLAALVFKTVNDPFVGRLSFVKVFSGTLLPETKLYNATQQKGEKMGKMVSLFGKKQSEVKAIAAGDIGAVTKLSGVLTGDTLCAEGKVYKLDRPAFPTPTLSMAVHPLDKGDESKIGQGILRLCEEDPTLHFATDRETKEQVLTGLGEQHLDVVIARLKARYGVDAKLEVPMVAYRERINKKVKVEGKYKKQTGGHGQYGHVWIEFEPCDSEELVFEENVFGGAVPRNYFPAVEKGLQEAVRHGVIAGYPVVGLKATLLDGSYHPVDSSELAFKTAASLAYKEGMKQGAPSLLEPIGTLKAYLPESYTGDIMGEINKRRGRVLGMNPAEDGLQEIVADVPMAQMADFSTVMRSMTQGRGSFTYAFARYEPLPPQLEEKVVEEAKKFFQKGE</sequence>
<dbReference type="EMBL" id="WWVX01000005">
    <property type="protein sequence ID" value="MZL69670.1"/>
    <property type="molecule type" value="Genomic_DNA"/>
</dbReference>
<dbReference type="Proteomes" id="UP000474718">
    <property type="component" value="Unassembled WGS sequence"/>
</dbReference>
<keyword evidence="7" id="KW-1185">Reference proteome</keyword>
<organism evidence="5 6">
    <name type="scientific">Bittarella massiliensis</name>
    <name type="common">ex Durand et al. 2017</name>
    <dbReference type="NCBI Taxonomy" id="1720313"/>
    <lineage>
        <taxon>Bacteria</taxon>
        <taxon>Bacillati</taxon>
        <taxon>Bacillota</taxon>
        <taxon>Clostridia</taxon>
        <taxon>Eubacteriales</taxon>
        <taxon>Oscillospiraceae</taxon>
        <taxon>Bittarella (ex Durand et al. 2017)</taxon>
    </lineage>
</organism>
<evidence type="ECO:0000256" key="1">
    <source>
        <dbReference type="ARBA" id="ARBA00022741"/>
    </source>
</evidence>
<dbReference type="RefSeq" id="WP_021660173.1">
    <property type="nucleotide sequence ID" value="NZ_FQVY01000004.1"/>
</dbReference>
<dbReference type="CDD" id="cd03713">
    <property type="entry name" value="EFG_mtEFG_C"/>
    <property type="match status" value="1"/>
</dbReference>
<dbReference type="FunFam" id="3.30.230.10:FF:000003">
    <property type="entry name" value="Elongation factor G"/>
    <property type="match status" value="1"/>
</dbReference>
<dbReference type="SUPFAM" id="SSF52540">
    <property type="entry name" value="P-loop containing nucleoside triphosphate hydrolases"/>
    <property type="match status" value="1"/>
</dbReference>
<protein>
    <submittedName>
        <fullName evidence="4">Elongation factor G</fullName>
    </submittedName>
    <submittedName>
        <fullName evidence="5">Translation elongation factor 2 (EF-2/EF-G)</fullName>
    </submittedName>
</protein>
<dbReference type="GO" id="GO:0003746">
    <property type="term" value="F:translation elongation factor activity"/>
    <property type="evidence" value="ECO:0007669"/>
    <property type="project" value="UniProtKB-KW"/>
</dbReference>
<dbReference type="NCBIfam" id="NF009381">
    <property type="entry name" value="PRK12740.1-5"/>
    <property type="match status" value="1"/>
</dbReference>
<reference evidence="4 7" key="3">
    <citation type="journal article" date="2019" name="Nat. Med.">
        <title>A library of human gut bacterial isolates paired with longitudinal multiomics data enables mechanistic microbiome research.</title>
        <authorList>
            <person name="Poyet M."/>
            <person name="Groussin M."/>
            <person name="Gibbons S.M."/>
            <person name="Avila-Pacheco J."/>
            <person name="Jiang X."/>
            <person name="Kearney S.M."/>
            <person name="Perrotta A.R."/>
            <person name="Berdy B."/>
            <person name="Zhao S."/>
            <person name="Lieberman T.D."/>
            <person name="Swanson P.K."/>
            <person name="Smith M."/>
            <person name="Roesemann S."/>
            <person name="Alexander J.E."/>
            <person name="Rich S.A."/>
            <person name="Livny J."/>
            <person name="Vlamakis H."/>
            <person name="Clish C."/>
            <person name="Bullock K."/>
            <person name="Deik A."/>
            <person name="Scott J."/>
            <person name="Pierce K.A."/>
            <person name="Xavier R.J."/>
            <person name="Alm E.J."/>
        </authorList>
    </citation>
    <scope>NUCLEOTIDE SEQUENCE [LARGE SCALE GENOMIC DNA]</scope>
    <source>
        <strain evidence="4 7">BIOML-A2</strain>
    </source>
</reference>
<dbReference type="PANTHER" id="PTHR43261">
    <property type="entry name" value="TRANSLATION ELONGATION FACTOR G-RELATED"/>
    <property type="match status" value="1"/>
</dbReference>
<dbReference type="SUPFAM" id="SSF54980">
    <property type="entry name" value="EF-G C-terminal domain-like"/>
    <property type="match status" value="2"/>
</dbReference>
<dbReference type="Pfam" id="PF00679">
    <property type="entry name" value="EFG_C"/>
    <property type="match status" value="1"/>
</dbReference>
<dbReference type="Pfam" id="PF14492">
    <property type="entry name" value="EFG_III"/>
    <property type="match status" value="1"/>
</dbReference>
<proteinExistence type="predicted"/>
<feature type="domain" description="Tr-type G" evidence="3">
    <location>
        <begin position="7"/>
        <end position="286"/>
    </location>
</feature>
<dbReference type="InterPro" id="IPR009022">
    <property type="entry name" value="EFG_III"/>
</dbReference>
<dbReference type="SMART" id="SM00889">
    <property type="entry name" value="EFG_IV"/>
    <property type="match status" value="1"/>
</dbReference>
<dbReference type="InterPro" id="IPR041095">
    <property type="entry name" value="EFG_II"/>
</dbReference>
<reference evidence="5" key="1">
    <citation type="submission" date="2016-11" db="EMBL/GenBank/DDBJ databases">
        <authorList>
            <person name="Varghese N."/>
            <person name="Submissions S."/>
        </authorList>
    </citation>
    <scope>NUCLEOTIDE SEQUENCE</scope>
    <source>
        <strain evidence="5">DSM 4029</strain>
    </source>
</reference>
<dbReference type="Gene3D" id="3.40.50.300">
    <property type="entry name" value="P-loop containing nucleotide triphosphate hydrolases"/>
    <property type="match status" value="1"/>
</dbReference>
<evidence type="ECO:0000313" key="5">
    <source>
        <dbReference type="EMBL" id="SHG52112.1"/>
    </source>
</evidence>
<dbReference type="PROSITE" id="PS51722">
    <property type="entry name" value="G_TR_2"/>
    <property type="match status" value="1"/>
</dbReference>
<dbReference type="PRINTS" id="PR00315">
    <property type="entry name" value="ELONGATNFCT"/>
</dbReference>
<dbReference type="Pfam" id="PF00009">
    <property type="entry name" value="GTP_EFTU"/>
    <property type="match status" value="1"/>
</dbReference>
<dbReference type="InterPro" id="IPR053905">
    <property type="entry name" value="EF-G-like_DII"/>
</dbReference>
<dbReference type="InterPro" id="IPR035647">
    <property type="entry name" value="EFG_III/V"/>
</dbReference>
<evidence type="ECO:0000259" key="3">
    <source>
        <dbReference type="PROSITE" id="PS51722"/>
    </source>
</evidence>
<dbReference type="Gene3D" id="3.30.70.870">
    <property type="entry name" value="Elongation Factor G (Translational Gtpase), domain 3"/>
    <property type="match status" value="1"/>
</dbReference>
<dbReference type="NCBIfam" id="NF009379">
    <property type="entry name" value="PRK12740.1-3"/>
    <property type="match status" value="1"/>
</dbReference>
<evidence type="ECO:0000313" key="6">
    <source>
        <dbReference type="Proteomes" id="UP000184089"/>
    </source>
</evidence>
<keyword evidence="1" id="KW-0547">Nucleotide-binding</keyword>
<gene>
    <name evidence="4" type="ORF">GT747_07870</name>
    <name evidence="5" type="ORF">SAMN05444424_2645</name>
</gene>
<dbReference type="Gene3D" id="3.30.70.240">
    <property type="match status" value="1"/>
</dbReference>
<dbReference type="InterPro" id="IPR020568">
    <property type="entry name" value="Ribosomal_Su5_D2-typ_SF"/>
</dbReference>
<dbReference type="Pfam" id="PF03764">
    <property type="entry name" value="EFG_IV"/>
    <property type="match status" value="1"/>
</dbReference>
<dbReference type="Gene3D" id="2.40.30.10">
    <property type="entry name" value="Translation factors"/>
    <property type="match status" value="1"/>
</dbReference>
<dbReference type="InterPro" id="IPR047872">
    <property type="entry name" value="EFG_IV"/>
</dbReference>
<dbReference type="GO" id="GO:0032790">
    <property type="term" value="P:ribosome disassembly"/>
    <property type="evidence" value="ECO:0007669"/>
    <property type="project" value="TreeGrafter"/>
</dbReference>
<evidence type="ECO:0000313" key="7">
    <source>
        <dbReference type="Proteomes" id="UP000474718"/>
    </source>
</evidence>
<dbReference type="InterPro" id="IPR009000">
    <property type="entry name" value="Transl_B-barrel_sf"/>
</dbReference>
<dbReference type="FunFam" id="3.30.70.240:FF:000001">
    <property type="entry name" value="Elongation factor G"/>
    <property type="match status" value="1"/>
</dbReference>
<keyword evidence="5" id="KW-0251">Elongation factor</keyword>
<accession>A0AAQ1MF86</accession>
<dbReference type="NCBIfam" id="TIGR00231">
    <property type="entry name" value="small_GTP"/>
    <property type="match status" value="1"/>
</dbReference>
<dbReference type="CDD" id="cd16262">
    <property type="entry name" value="EFG_III"/>
    <property type="match status" value="1"/>
</dbReference>
<dbReference type="Proteomes" id="UP000184089">
    <property type="component" value="Unassembled WGS sequence"/>
</dbReference>
<keyword evidence="5" id="KW-0648">Protein biosynthesis</keyword>
<dbReference type="InterPro" id="IPR005517">
    <property type="entry name" value="Transl_elong_EFG/EF2_IV"/>
</dbReference>
<dbReference type="SUPFAM" id="SSF54211">
    <property type="entry name" value="Ribosomal protein S5 domain 2-like"/>
    <property type="match status" value="1"/>
</dbReference>
<dbReference type="Pfam" id="PF22042">
    <property type="entry name" value="EF-G_D2"/>
    <property type="match status" value="1"/>
</dbReference>
<dbReference type="GO" id="GO:0005525">
    <property type="term" value="F:GTP binding"/>
    <property type="evidence" value="ECO:0007669"/>
    <property type="project" value="UniProtKB-KW"/>
</dbReference>
<evidence type="ECO:0000313" key="4">
    <source>
        <dbReference type="EMBL" id="MZL69670.1"/>
    </source>
</evidence>
<dbReference type="GO" id="GO:0003924">
    <property type="term" value="F:GTPase activity"/>
    <property type="evidence" value="ECO:0007669"/>
    <property type="project" value="InterPro"/>
</dbReference>
<comment type="caution">
    <text evidence="5">The sequence shown here is derived from an EMBL/GenBank/DDBJ whole genome shotgun (WGS) entry which is preliminary data.</text>
</comment>
<dbReference type="CDD" id="cd01434">
    <property type="entry name" value="EFG_mtEFG1_IV"/>
    <property type="match status" value="1"/>
</dbReference>
<reference evidence="6" key="2">
    <citation type="submission" date="2016-11" db="EMBL/GenBank/DDBJ databases">
        <authorList>
            <person name="Jaros S."/>
            <person name="Januszkiewicz K."/>
            <person name="Wedrychowicz H."/>
        </authorList>
    </citation>
    <scope>NUCLEOTIDE SEQUENCE [LARGE SCALE GENOMIC DNA]</scope>
    <source>
        <strain evidence="6">DSM 4029</strain>
    </source>
</reference>
<dbReference type="SUPFAM" id="SSF50447">
    <property type="entry name" value="Translation proteins"/>
    <property type="match status" value="1"/>
</dbReference>
<dbReference type="AlphaFoldDB" id="A0AAQ1MF86"/>
<dbReference type="PANTHER" id="PTHR43261:SF6">
    <property type="entry name" value="ELONGATION FACTOR G-LIKE PROTEIN"/>
    <property type="match status" value="1"/>
</dbReference>
<dbReference type="CDD" id="cd04170">
    <property type="entry name" value="EF-G_bact"/>
    <property type="match status" value="1"/>
</dbReference>
<dbReference type="InterPro" id="IPR005225">
    <property type="entry name" value="Small_GTP-bd"/>
</dbReference>
<dbReference type="InterPro" id="IPR000640">
    <property type="entry name" value="EFG_V-like"/>
</dbReference>
<dbReference type="InterPro" id="IPR014721">
    <property type="entry name" value="Ribsml_uS5_D2-typ_fold_subgr"/>
</dbReference>
<dbReference type="InterPro" id="IPR035649">
    <property type="entry name" value="EFG_V"/>
</dbReference>
<keyword evidence="2" id="KW-0342">GTP-binding</keyword>
<dbReference type="InterPro" id="IPR027417">
    <property type="entry name" value="P-loop_NTPase"/>
</dbReference>
<evidence type="ECO:0000256" key="2">
    <source>
        <dbReference type="ARBA" id="ARBA00023134"/>
    </source>
</evidence>
<dbReference type="SMART" id="SM00838">
    <property type="entry name" value="EFG_C"/>
    <property type="match status" value="1"/>
</dbReference>
<name>A0AAQ1MF86_9FIRM</name>
<dbReference type="InterPro" id="IPR000795">
    <property type="entry name" value="T_Tr_GTP-bd_dom"/>
</dbReference>
<dbReference type="CDD" id="cd04088">
    <property type="entry name" value="EFG_mtEFG_II"/>
    <property type="match status" value="1"/>
</dbReference>
<dbReference type="Gene3D" id="3.30.230.10">
    <property type="match status" value="1"/>
</dbReference>